<reference evidence="1 2" key="2">
    <citation type="journal article" date="2017" name="Front. Plant Sci.">
        <title>Gene Classification and Mining of Molecular Markers Useful in Red Clover (Trifolium pratense) Breeding.</title>
        <authorList>
            <person name="Istvanek J."/>
            <person name="Dluhosova J."/>
            <person name="Dluhos P."/>
            <person name="Patkova L."/>
            <person name="Nedelnik J."/>
            <person name="Repkova J."/>
        </authorList>
    </citation>
    <scope>NUCLEOTIDE SEQUENCE [LARGE SCALE GENOMIC DNA]</scope>
    <source>
        <strain evidence="2">cv. Tatra</strain>
        <tissue evidence="1">Young leaves</tissue>
    </source>
</reference>
<organism evidence="1 2">
    <name type="scientific">Trifolium pratense</name>
    <name type="common">Red clover</name>
    <dbReference type="NCBI Taxonomy" id="57577"/>
    <lineage>
        <taxon>Eukaryota</taxon>
        <taxon>Viridiplantae</taxon>
        <taxon>Streptophyta</taxon>
        <taxon>Embryophyta</taxon>
        <taxon>Tracheophyta</taxon>
        <taxon>Spermatophyta</taxon>
        <taxon>Magnoliopsida</taxon>
        <taxon>eudicotyledons</taxon>
        <taxon>Gunneridae</taxon>
        <taxon>Pentapetalae</taxon>
        <taxon>rosids</taxon>
        <taxon>fabids</taxon>
        <taxon>Fabales</taxon>
        <taxon>Fabaceae</taxon>
        <taxon>Papilionoideae</taxon>
        <taxon>50 kb inversion clade</taxon>
        <taxon>NPAAA clade</taxon>
        <taxon>Hologalegina</taxon>
        <taxon>IRL clade</taxon>
        <taxon>Trifolieae</taxon>
        <taxon>Trifolium</taxon>
    </lineage>
</organism>
<dbReference type="EMBL" id="ASHM01112205">
    <property type="protein sequence ID" value="PNX70266.1"/>
    <property type="molecule type" value="Genomic_DNA"/>
</dbReference>
<sequence>ANECEKLAEMEMKHRAIGEEEKLKTKKNDMRRVNHGDLYVTFEFQLMLFKEINQLSKKHQSSQRWESVHSKNLVIGRWEHLLLYAKFMEFLTNKRKKKDDVLLLSFRPP</sequence>
<name>A0A2K3KVF8_TRIPR</name>
<dbReference type="Proteomes" id="UP000236291">
    <property type="component" value="Unassembled WGS sequence"/>
</dbReference>
<dbReference type="AlphaFoldDB" id="A0A2K3KVF8"/>
<feature type="non-terminal residue" evidence="1">
    <location>
        <position position="1"/>
    </location>
</feature>
<dbReference type="ExpressionAtlas" id="A0A2K3KVF8">
    <property type="expression patterns" value="baseline"/>
</dbReference>
<proteinExistence type="predicted"/>
<protein>
    <submittedName>
        <fullName evidence="1">Uncharacterized protein</fullName>
    </submittedName>
</protein>
<reference evidence="1 2" key="1">
    <citation type="journal article" date="2014" name="Am. J. Bot.">
        <title>Genome assembly and annotation for red clover (Trifolium pratense; Fabaceae).</title>
        <authorList>
            <person name="Istvanek J."/>
            <person name="Jaros M."/>
            <person name="Krenek A."/>
            <person name="Repkova J."/>
        </authorList>
    </citation>
    <scope>NUCLEOTIDE SEQUENCE [LARGE SCALE GENOMIC DNA]</scope>
    <source>
        <strain evidence="2">cv. Tatra</strain>
        <tissue evidence="1">Young leaves</tissue>
    </source>
</reference>
<evidence type="ECO:0000313" key="1">
    <source>
        <dbReference type="EMBL" id="PNX70266.1"/>
    </source>
</evidence>
<accession>A0A2K3KVF8</accession>
<evidence type="ECO:0000313" key="2">
    <source>
        <dbReference type="Proteomes" id="UP000236291"/>
    </source>
</evidence>
<comment type="caution">
    <text evidence="1">The sequence shown here is derived from an EMBL/GenBank/DDBJ whole genome shotgun (WGS) entry which is preliminary data.</text>
</comment>
<gene>
    <name evidence="1" type="ORF">L195_g057220</name>
</gene>